<gene>
    <name evidence="2" type="ORF">SCAR479_07026</name>
</gene>
<proteinExistence type="predicted"/>
<sequence length="397" mass="46430">MSFPRMYHLPVFPQPRMTPEQKEVCVRILHQDYPPRVSRAERNILNLQPPPDEEDRLCREKVGLDLEELKAKVMASPDTLSQAETDIIILGAQYDRQTETGRVSAFWTNDLPPEEKQFIQQARNLIADDHEMEVWKKAHFRSRVFTEERRAMLEATRPQRVREKRAAMEASTIASMPYWAREIAKSKPWQWGFVVFRTAYGHDTQQGFRMFKKFFEKTCRDHLKSQWHEVALLLRKHKSVWVDDESLNSADVGTLRARFKAMREQNEIPHQLATDCFLVADDRVLQESCTKPFTLQVKPFTNSDYWQDELVVKAVDPDFDETRDTPQGFQGEITVPLPKVFDWLYYTGFAKSEDWETRFKVTQQGSPELLDPKTPYPAYRASTEPPQLIAEGISEDK</sequence>
<accession>A0ABR2XRI7</accession>
<name>A0ABR2XRI7_9PEZI</name>
<feature type="region of interest" description="Disordered" evidence="1">
    <location>
        <begin position="363"/>
        <end position="397"/>
    </location>
</feature>
<evidence type="ECO:0000256" key="1">
    <source>
        <dbReference type="SAM" id="MobiDB-lite"/>
    </source>
</evidence>
<reference evidence="2 3" key="1">
    <citation type="submission" date="2024-02" db="EMBL/GenBank/DDBJ databases">
        <title>First draft genome assembly of two strains of Seiridium cardinale.</title>
        <authorList>
            <person name="Emiliani G."/>
            <person name="Scali E."/>
        </authorList>
    </citation>
    <scope>NUCLEOTIDE SEQUENCE [LARGE SCALE GENOMIC DNA]</scope>
    <source>
        <strain evidence="2 3">BM-138-000479</strain>
    </source>
</reference>
<comment type="caution">
    <text evidence="2">The sequence shown here is derived from an EMBL/GenBank/DDBJ whole genome shotgun (WGS) entry which is preliminary data.</text>
</comment>
<dbReference type="EMBL" id="JARVKM010000028">
    <property type="protein sequence ID" value="KAK9776414.1"/>
    <property type="molecule type" value="Genomic_DNA"/>
</dbReference>
<organism evidence="2 3">
    <name type="scientific">Seiridium cardinale</name>
    <dbReference type="NCBI Taxonomy" id="138064"/>
    <lineage>
        <taxon>Eukaryota</taxon>
        <taxon>Fungi</taxon>
        <taxon>Dikarya</taxon>
        <taxon>Ascomycota</taxon>
        <taxon>Pezizomycotina</taxon>
        <taxon>Sordariomycetes</taxon>
        <taxon>Xylariomycetidae</taxon>
        <taxon>Amphisphaeriales</taxon>
        <taxon>Sporocadaceae</taxon>
        <taxon>Seiridium</taxon>
    </lineage>
</organism>
<evidence type="ECO:0000313" key="2">
    <source>
        <dbReference type="EMBL" id="KAK9776414.1"/>
    </source>
</evidence>
<evidence type="ECO:0000313" key="3">
    <source>
        <dbReference type="Proteomes" id="UP001465668"/>
    </source>
</evidence>
<protein>
    <submittedName>
        <fullName evidence="2">Uncharacterized protein</fullName>
    </submittedName>
</protein>
<dbReference type="Proteomes" id="UP001465668">
    <property type="component" value="Unassembled WGS sequence"/>
</dbReference>
<keyword evidence="3" id="KW-1185">Reference proteome</keyword>